<name>A0A2S6BUT0_9PEZI</name>
<gene>
    <name evidence="2" type="ORF">CBER1_08042</name>
</gene>
<protein>
    <submittedName>
        <fullName evidence="2">Uncharacterized protein</fullName>
    </submittedName>
</protein>
<feature type="compositionally biased region" description="Acidic residues" evidence="1">
    <location>
        <begin position="121"/>
        <end position="130"/>
    </location>
</feature>
<dbReference type="EMBL" id="PNEN01001762">
    <property type="protein sequence ID" value="PPJ51238.1"/>
    <property type="molecule type" value="Genomic_DNA"/>
</dbReference>
<sequence length="140" mass="15683">MPEQAMPEQVARSELLSAFSELDREMAEALADNREDAARSAARLLLEFEHLPLRIYGRACLVLACVDKVDRLDMARELVRVAELFNEASGAGHAEKELLDECKAIREQIQARYNNAGQAGAEEDQVERDEIEIKSSHDEA</sequence>
<comment type="caution">
    <text evidence="2">The sequence shown here is derived from an EMBL/GenBank/DDBJ whole genome shotgun (WGS) entry which is preliminary data.</text>
</comment>
<organism evidence="2 3">
    <name type="scientific">Cercospora berteroae</name>
    <dbReference type="NCBI Taxonomy" id="357750"/>
    <lineage>
        <taxon>Eukaryota</taxon>
        <taxon>Fungi</taxon>
        <taxon>Dikarya</taxon>
        <taxon>Ascomycota</taxon>
        <taxon>Pezizomycotina</taxon>
        <taxon>Dothideomycetes</taxon>
        <taxon>Dothideomycetidae</taxon>
        <taxon>Mycosphaerellales</taxon>
        <taxon>Mycosphaerellaceae</taxon>
        <taxon>Cercospora</taxon>
    </lineage>
</organism>
<evidence type="ECO:0000313" key="3">
    <source>
        <dbReference type="Proteomes" id="UP000237631"/>
    </source>
</evidence>
<keyword evidence="3" id="KW-1185">Reference proteome</keyword>
<feature type="region of interest" description="Disordered" evidence="1">
    <location>
        <begin position="115"/>
        <end position="140"/>
    </location>
</feature>
<proteinExistence type="predicted"/>
<evidence type="ECO:0000313" key="2">
    <source>
        <dbReference type="EMBL" id="PPJ51238.1"/>
    </source>
</evidence>
<accession>A0A2S6BUT0</accession>
<reference evidence="3" key="1">
    <citation type="journal article" date="2017" name="bioRxiv">
        <title>Conservation of a gene cluster reveals novel cercosporin biosynthetic mechanisms and extends production to the genus Colletotrichum.</title>
        <authorList>
            <person name="de Jonge R."/>
            <person name="Ebert M.K."/>
            <person name="Huitt-Roehl C.R."/>
            <person name="Pal P."/>
            <person name="Suttle J.C."/>
            <person name="Spanner R.E."/>
            <person name="Neubauer J.D."/>
            <person name="Jurick W.M.II."/>
            <person name="Stott K.A."/>
            <person name="Secor G.A."/>
            <person name="Thomma B.P.H.J."/>
            <person name="Van de Peer Y."/>
            <person name="Townsend C.A."/>
            <person name="Bolton M.D."/>
        </authorList>
    </citation>
    <scope>NUCLEOTIDE SEQUENCE [LARGE SCALE GENOMIC DNA]</scope>
    <source>
        <strain evidence="3">CBS538.71</strain>
    </source>
</reference>
<dbReference type="OrthoDB" id="3649621at2759"/>
<evidence type="ECO:0000256" key="1">
    <source>
        <dbReference type="SAM" id="MobiDB-lite"/>
    </source>
</evidence>
<dbReference type="Proteomes" id="UP000237631">
    <property type="component" value="Unassembled WGS sequence"/>
</dbReference>
<feature type="compositionally biased region" description="Basic and acidic residues" evidence="1">
    <location>
        <begin position="131"/>
        <end position="140"/>
    </location>
</feature>
<dbReference type="AlphaFoldDB" id="A0A2S6BUT0"/>